<keyword evidence="2" id="KW-1185">Reference proteome</keyword>
<dbReference type="EMBL" id="JANHOG010002720">
    <property type="protein sequence ID" value="KAJ3520601.1"/>
    <property type="molecule type" value="Genomic_DNA"/>
</dbReference>
<evidence type="ECO:0000313" key="1">
    <source>
        <dbReference type="EMBL" id="KAJ3520601.1"/>
    </source>
</evidence>
<proteinExistence type="predicted"/>
<evidence type="ECO:0000313" key="2">
    <source>
        <dbReference type="Proteomes" id="UP001148662"/>
    </source>
</evidence>
<name>A0ACC1RJ42_9APHY</name>
<reference evidence="1" key="1">
    <citation type="submission" date="2022-07" db="EMBL/GenBank/DDBJ databases">
        <title>Genome Sequence of Phlebia brevispora.</title>
        <authorList>
            <person name="Buettner E."/>
        </authorList>
    </citation>
    <scope>NUCLEOTIDE SEQUENCE</scope>
    <source>
        <strain evidence="1">MPL23</strain>
    </source>
</reference>
<dbReference type="Proteomes" id="UP001148662">
    <property type="component" value="Unassembled WGS sequence"/>
</dbReference>
<protein>
    <submittedName>
        <fullName evidence="1">Uncharacterized protein</fullName>
    </submittedName>
</protein>
<gene>
    <name evidence="1" type="ORF">NM688_g9140</name>
</gene>
<organism evidence="1 2">
    <name type="scientific">Phlebia brevispora</name>
    <dbReference type="NCBI Taxonomy" id="194682"/>
    <lineage>
        <taxon>Eukaryota</taxon>
        <taxon>Fungi</taxon>
        <taxon>Dikarya</taxon>
        <taxon>Basidiomycota</taxon>
        <taxon>Agaricomycotina</taxon>
        <taxon>Agaricomycetes</taxon>
        <taxon>Polyporales</taxon>
        <taxon>Meruliaceae</taxon>
        <taxon>Phlebia</taxon>
    </lineage>
</organism>
<accession>A0ACC1RJ42</accession>
<sequence>MSKRKKPSRYTDLFYVFEEELDGVKVVTHNDQLSGDGRRVIRDSTTFFTPPSPSKKAPLTASIHCADLYASTNPLLNTDNSLRTDDSLGEQHDIAPTLRRKGKAAVSFVTLTHDPWLLSWREDRPLYLRELLRLEGLRGRRVPPVPPPSM</sequence>
<comment type="caution">
    <text evidence="1">The sequence shown here is derived from an EMBL/GenBank/DDBJ whole genome shotgun (WGS) entry which is preliminary data.</text>
</comment>